<evidence type="ECO:0000313" key="4">
    <source>
        <dbReference type="Proteomes" id="UP000541185"/>
    </source>
</evidence>
<dbReference type="GO" id="GO:0006635">
    <property type="term" value="P:fatty acid beta-oxidation"/>
    <property type="evidence" value="ECO:0007669"/>
    <property type="project" value="TreeGrafter"/>
</dbReference>
<organism evidence="3 4">
    <name type="scientific">Ramlibacter agri</name>
    <dbReference type="NCBI Taxonomy" id="2728837"/>
    <lineage>
        <taxon>Bacteria</taxon>
        <taxon>Pseudomonadati</taxon>
        <taxon>Pseudomonadota</taxon>
        <taxon>Betaproteobacteria</taxon>
        <taxon>Burkholderiales</taxon>
        <taxon>Comamonadaceae</taxon>
        <taxon>Ramlibacter</taxon>
    </lineage>
</organism>
<dbReference type="EMBL" id="JABBFX010000002">
    <property type="protein sequence ID" value="NML46747.1"/>
    <property type="molecule type" value="Genomic_DNA"/>
</dbReference>
<dbReference type="CDD" id="cd06558">
    <property type="entry name" value="crotonase-like"/>
    <property type="match status" value="1"/>
</dbReference>
<dbReference type="SUPFAM" id="SSF52096">
    <property type="entry name" value="ClpP/crotonase"/>
    <property type="match status" value="1"/>
</dbReference>
<dbReference type="AlphaFoldDB" id="A0A848H8F3"/>
<keyword evidence="1" id="KW-0443">Lipid metabolism</keyword>
<dbReference type="Pfam" id="PF00378">
    <property type="entry name" value="ECH_1"/>
    <property type="match status" value="1"/>
</dbReference>
<comment type="caution">
    <text evidence="3">The sequence shown here is derived from an EMBL/GenBank/DDBJ whole genome shotgun (WGS) entry which is preliminary data.</text>
</comment>
<dbReference type="Proteomes" id="UP000541185">
    <property type="component" value="Unassembled WGS sequence"/>
</dbReference>
<keyword evidence="4" id="KW-1185">Reference proteome</keyword>
<dbReference type="InterPro" id="IPR029045">
    <property type="entry name" value="ClpP/crotonase-like_dom_sf"/>
</dbReference>
<reference evidence="3 4" key="1">
    <citation type="submission" date="2020-04" db="EMBL/GenBank/DDBJ databases">
        <title>Ramlibacter sp. G-1-2-2 isolated from soil.</title>
        <authorList>
            <person name="Dahal R.H."/>
        </authorList>
    </citation>
    <scope>NUCLEOTIDE SEQUENCE [LARGE SCALE GENOMIC DNA]</scope>
    <source>
        <strain evidence="3 4">G-1-2-2</strain>
    </source>
</reference>
<dbReference type="PANTHER" id="PTHR11941">
    <property type="entry name" value="ENOYL-COA HYDRATASE-RELATED"/>
    <property type="match status" value="1"/>
</dbReference>
<accession>A0A848H8F3</accession>
<dbReference type="InterPro" id="IPR001753">
    <property type="entry name" value="Enoyl-CoA_hydra/iso"/>
</dbReference>
<evidence type="ECO:0000256" key="1">
    <source>
        <dbReference type="ARBA" id="ARBA00023098"/>
    </source>
</evidence>
<dbReference type="PANTHER" id="PTHR11941:SF169">
    <property type="entry name" value="(7AS)-7A-METHYL-1,5-DIOXO-2,3,5,6,7,7A-HEXAHYDRO-1H-INDENE-CARBOXYL-COA HYDROLASE"/>
    <property type="match status" value="1"/>
</dbReference>
<keyword evidence="3" id="KW-0413">Isomerase</keyword>
<dbReference type="Gene3D" id="3.90.226.10">
    <property type="entry name" value="2-enoyl-CoA Hydratase, Chain A, domain 1"/>
    <property type="match status" value="1"/>
</dbReference>
<dbReference type="GO" id="GO:0016829">
    <property type="term" value="F:lyase activity"/>
    <property type="evidence" value="ECO:0007669"/>
    <property type="project" value="UniProtKB-KW"/>
</dbReference>
<proteinExistence type="predicted"/>
<gene>
    <name evidence="3" type="ORF">HHL11_23590</name>
</gene>
<name>A0A848H8F3_9BURK</name>
<sequence length="239" mass="24810">MTQGEGIARIRLDRPEKGNALSTRLVAALAAHVADAVADPRVHTIVFSGEGRHFCTGFDLSDLETASDADLLQRFVQIELLLDAVWRAPVRTVALAQGRTWGAGADLFAACDVRLAAPDATFRFPGAGFGLVLGTRRLAVRVGRDEARRLTCDGGSLDQAQALRTGLASAGAEAGADSLAPWLAAPAVDRATVAALRAATADAGSDADLAALVRSAARPGLKERIVAHRARTLAAKAAS</sequence>
<keyword evidence="2" id="KW-0456">Lyase</keyword>
<evidence type="ECO:0000256" key="2">
    <source>
        <dbReference type="ARBA" id="ARBA00023239"/>
    </source>
</evidence>
<dbReference type="RefSeq" id="WP_169420993.1">
    <property type="nucleotide sequence ID" value="NZ_JABBFX010000002.1"/>
</dbReference>
<dbReference type="GO" id="GO:0016853">
    <property type="term" value="F:isomerase activity"/>
    <property type="evidence" value="ECO:0007669"/>
    <property type="project" value="UniProtKB-KW"/>
</dbReference>
<protein>
    <submittedName>
        <fullName evidence="3">Enoyl-CoA hydratase/isomerase family protein</fullName>
    </submittedName>
</protein>
<evidence type="ECO:0000313" key="3">
    <source>
        <dbReference type="EMBL" id="NML46747.1"/>
    </source>
</evidence>